<dbReference type="Gene3D" id="3.80.10.10">
    <property type="entry name" value="Ribonuclease Inhibitor"/>
    <property type="match status" value="1"/>
</dbReference>
<accession>A0A2G5HU92</accession>
<protein>
    <recommendedName>
        <fullName evidence="4">F-box domain-containing protein</fullName>
    </recommendedName>
</protein>
<dbReference type="Proteomes" id="UP000230605">
    <property type="component" value="Chromosome 8"/>
</dbReference>
<dbReference type="SUPFAM" id="SSF52047">
    <property type="entry name" value="RNI-like"/>
    <property type="match status" value="1"/>
</dbReference>
<evidence type="ECO:0000256" key="1">
    <source>
        <dbReference type="SAM" id="MobiDB-lite"/>
    </source>
</evidence>
<evidence type="ECO:0008006" key="4">
    <source>
        <dbReference type="Google" id="ProtNLM"/>
    </source>
</evidence>
<evidence type="ECO:0000313" key="2">
    <source>
        <dbReference type="EMBL" id="PIA96114.1"/>
    </source>
</evidence>
<proteinExistence type="predicted"/>
<dbReference type="InterPro" id="IPR032675">
    <property type="entry name" value="LRR_dom_sf"/>
</dbReference>
<gene>
    <name evidence="2" type="ORF">CB0940_10301</name>
</gene>
<name>A0A2G5HU92_CERBT</name>
<sequence>MVGPHGIFEVLHRLRACSLTSIFHLLSSLPFRPLRNHLDIAAKRHLEVGASSSSKKPENSRVTSSSRPTMSSRDQLRTRSQGIPGMLRLPEDVVREICRHLHPRKIGALRGASRDLKNTVQPSFIKAFKTIEIHLDKVHLAYLKGLSNSTLAGFVQVVHIRPRYASSPLRKWWRSEQEEPPTEAELYASSGSDVKHLTQALVRFKNLVRIEVEASPLPALSPRLVVNKHQNSRNTIKCENFRVTGMTHAFTAVLRAMADGVVVREIRAGTTPDGEIRKSIDHLALQLHKPSQSLLSGLKQLQKLELVLEGQSGYHGPGCDALLAKFLEHATNVRHLKLSFWHMAGDRLSQTFREVTLPGLQTLDLEAAHDVDFEPFAHFLARHQPSLRELELKNIIFINDTLAEVFPIMFLSGGLFLRHINFRQLCSMRSGMLVFGTNADYICSTCEEDSRAIFFNKTGPGCEHSSLVATEGEVSANYQLKRMEMTCTLPWPIRVSEPTSDSAPRAFSWEW</sequence>
<feature type="compositionally biased region" description="Polar residues" evidence="1">
    <location>
        <begin position="50"/>
        <end position="81"/>
    </location>
</feature>
<dbReference type="OrthoDB" id="3634224at2759"/>
<evidence type="ECO:0000313" key="3">
    <source>
        <dbReference type="Proteomes" id="UP000230605"/>
    </source>
</evidence>
<reference evidence="2 3" key="1">
    <citation type="submission" date="2015-10" db="EMBL/GenBank/DDBJ databases">
        <title>The cercosporin biosynthetic gene cluster was horizontally transferred to several fungal lineages and shown to be expanded in Cercospora beticola based on microsynteny with recipient genomes.</title>
        <authorList>
            <person name="De Jonge R."/>
            <person name="Ebert M.K."/>
            <person name="Suttle J.C."/>
            <person name="Jurick Ii W.M."/>
            <person name="Secor G.A."/>
            <person name="Thomma B.P."/>
            <person name="Van De Peer Y."/>
            <person name="Bolton M.D."/>
        </authorList>
    </citation>
    <scope>NUCLEOTIDE SEQUENCE [LARGE SCALE GENOMIC DNA]</scope>
    <source>
        <strain evidence="2 3">09-40</strain>
    </source>
</reference>
<feature type="region of interest" description="Disordered" evidence="1">
    <location>
        <begin position="47"/>
        <end position="82"/>
    </location>
</feature>
<organism evidence="2 3">
    <name type="scientific">Cercospora beticola</name>
    <name type="common">Sugarbeet leaf spot fungus</name>
    <dbReference type="NCBI Taxonomy" id="122368"/>
    <lineage>
        <taxon>Eukaryota</taxon>
        <taxon>Fungi</taxon>
        <taxon>Dikarya</taxon>
        <taxon>Ascomycota</taxon>
        <taxon>Pezizomycotina</taxon>
        <taxon>Dothideomycetes</taxon>
        <taxon>Dothideomycetidae</taxon>
        <taxon>Mycosphaerellales</taxon>
        <taxon>Mycosphaerellaceae</taxon>
        <taxon>Cercospora</taxon>
    </lineage>
</organism>
<comment type="caution">
    <text evidence="2">The sequence shown here is derived from an EMBL/GenBank/DDBJ whole genome shotgun (WGS) entry which is preliminary data.</text>
</comment>
<dbReference type="AlphaFoldDB" id="A0A2G5HU92"/>
<dbReference type="EMBL" id="LKMD01000103">
    <property type="protein sequence ID" value="PIA96114.1"/>
    <property type="molecule type" value="Genomic_DNA"/>
</dbReference>